<proteinExistence type="predicted"/>
<comment type="caution">
    <text evidence="3">The sequence shown here is derived from an EMBL/GenBank/DDBJ whole genome shotgun (WGS) entry which is preliminary data.</text>
</comment>
<dbReference type="GO" id="GO:0019888">
    <property type="term" value="F:protein phosphatase regulator activity"/>
    <property type="evidence" value="ECO:0007669"/>
    <property type="project" value="InterPro"/>
</dbReference>
<evidence type="ECO:0000256" key="1">
    <source>
        <dbReference type="SAM" id="MobiDB-lite"/>
    </source>
</evidence>
<dbReference type="GO" id="GO:0071595">
    <property type="term" value="C:Nem1-Spo7 phosphatase complex"/>
    <property type="evidence" value="ECO:0007669"/>
    <property type="project" value="TreeGrafter"/>
</dbReference>
<name>A0A9P8I1A8_9PEZI</name>
<sequence length="463" mass="52426">MSESKLDQIVKGAPSLNATLLPAVKLSSPSNIGSSPVHSHTHSHVTVTPPPLLPSDPLSTLPSSPPQIYLNLLILEASFRSQYLTLRDRRRQHTFFLFLLSLWIGYCVYFVFLRPREDGQIGGSVYWVVDMGHKVALMGGVVTGILLWGTGQLERGIRWPRRWVGVANRGLRSINSKVVIIKGPWWKEMFSTLSFLFPYSSLFPSMASSYVPVESSYPPRSLKKRPSMSSGLNDHLRPHRRNISRTPLDDDDIILPEEDLAPGGDYIKLLLLPKPFSPDFRENWELYRSEYWEKENERRARLRQNLRQQQIEIAKQEGGWLWWTGWRGWKRTKAKGIKGMDIEKLHPQRHHNRDLKHRQPGSTGSISHSRTSSRSSTPTPDLEELPTSERTRRSSTASSNERRKKNKSTSSAGSTRIARLTAANSRASTPSPLDNLPVSARSSSRKSFSSGNESERSLNSLSD</sequence>
<dbReference type="Pfam" id="PF03907">
    <property type="entry name" value="Spo7"/>
    <property type="match status" value="1"/>
</dbReference>
<feature type="transmembrane region" description="Helical" evidence="2">
    <location>
        <begin position="95"/>
        <end position="115"/>
    </location>
</feature>
<gene>
    <name evidence="3" type="ORF">FGG08_006434</name>
</gene>
<dbReference type="AlphaFoldDB" id="A0A9P8I1A8"/>
<dbReference type="PANTHER" id="PTHR28249:SF1">
    <property type="entry name" value="SPORULATION-SPECIFIC PROTEIN SPO7"/>
    <property type="match status" value="1"/>
</dbReference>
<keyword evidence="4" id="KW-1185">Reference proteome</keyword>
<keyword evidence="2" id="KW-1133">Transmembrane helix</keyword>
<reference evidence="3" key="1">
    <citation type="submission" date="2021-03" db="EMBL/GenBank/DDBJ databases">
        <title>Comparative genomics and phylogenomic investigation of the class Geoglossomycetes provide insights into ecological specialization and systematics.</title>
        <authorList>
            <person name="Melie T."/>
            <person name="Pirro S."/>
            <person name="Miller A.N."/>
            <person name="Quandt A."/>
        </authorList>
    </citation>
    <scope>NUCLEOTIDE SEQUENCE</scope>
    <source>
        <strain evidence="3">GBOQ0MN5Z8</strain>
    </source>
</reference>
<evidence type="ECO:0000313" key="3">
    <source>
        <dbReference type="EMBL" id="KAH0536726.1"/>
    </source>
</evidence>
<feature type="compositionally biased region" description="Polar residues" evidence="1">
    <location>
        <begin position="422"/>
        <end position="432"/>
    </location>
</feature>
<protein>
    <submittedName>
        <fullName evidence="3">Uncharacterized protein</fullName>
    </submittedName>
</protein>
<organism evidence="3 4">
    <name type="scientific">Glutinoglossum americanum</name>
    <dbReference type="NCBI Taxonomy" id="1670608"/>
    <lineage>
        <taxon>Eukaryota</taxon>
        <taxon>Fungi</taxon>
        <taxon>Dikarya</taxon>
        <taxon>Ascomycota</taxon>
        <taxon>Pezizomycotina</taxon>
        <taxon>Geoglossomycetes</taxon>
        <taxon>Geoglossales</taxon>
        <taxon>Geoglossaceae</taxon>
        <taxon>Glutinoglossum</taxon>
    </lineage>
</organism>
<feature type="compositionally biased region" description="Basic residues" evidence="1">
    <location>
        <begin position="347"/>
        <end position="359"/>
    </location>
</feature>
<keyword evidence="2" id="KW-0472">Membrane</keyword>
<evidence type="ECO:0000313" key="4">
    <source>
        <dbReference type="Proteomes" id="UP000698800"/>
    </source>
</evidence>
<dbReference type="EMBL" id="JAGHQL010000184">
    <property type="protein sequence ID" value="KAH0536726.1"/>
    <property type="molecule type" value="Genomic_DNA"/>
</dbReference>
<dbReference type="OrthoDB" id="5599171at2759"/>
<feature type="region of interest" description="Disordered" evidence="1">
    <location>
        <begin position="341"/>
        <end position="463"/>
    </location>
</feature>
<accession>A0A9P8I1A8</accession>
<feature type="compositionally biased region" description="Low complexity" evidence="1">
    <location>
        <begin position="361"/>
        <end position="380"/>
    </location>
</feature>
<dbReference type="GO" id="GO:0006998">
    <property type="term" value="P:nuclear envelope organization"/>
    <property type="evidence" value="ECO:0007669"/>
    <property type="project" value="TreeGrafter"/>
</dbReference>
<dbReference type="PANTHER" id="PTHR28249">
    <property type="entry name" value="SPORULATION-SPECIFIC PROTEIN SPO7"/>
    <property type="match status" value="1"/>
</dbReference>
<dbReference type="InterPro" id="IPR005605">
    <property type="entry name" value="Spo7"/>
</dbReference>
<evidence type="ECO:0000256" key="2">
    <source>
        <dbReference type="SAM" id="Phobius"/>
    </source>
</evidence>
<feature type="compositionally biased region" description="Low complexity" evidence="1">
    <location>
        <begin position="439"/>
        <end position="452"/>
    </location>
</feature>
<keyword evidence="2" id="KW-0812">Transmembrane</keyword>
<dbReference type="Proteomes" id="UP000698800">
    <property type="component" value="Unassembled WGS sequence"/>
</dbReference>
<dbReference type="GO" id="GO:0004721">
    <property type="term" value="F:phosphoprotein phosphatase activity"/>
    <property type="evidence" value="ECO:0007669"/>
    <property type="project" value="TreeGrafter"/>
</dbReference>